<evidence type="ECO:0000313" key="1">
    <source>
        <dbReference type="EMBL" id="EZP26762.1"/>
    </source>
</evidence>
<keyword evidence="2" id="KW-1185">Reference proteome</keyword>
<name>A0A031FR49_9MICO</name>
<protein>
    <submittedName>
        <fullName evidence="1">Uncharacterized protein</fullName>
    </submittedName>
</protein>
<sequence>MPTDANDAMLDIDFKVDVVFSPAVTVELVEPAATLAQTLATMHELYSKDRVNAVRGQHFIKTLHGYIANQLRSRLHPTAVSAGIQVIEEASILGSHKTKDVDVAVVHPTSGPLVLVGVRSQMSSVGKNVLTYYQDIVGEAVSLQDRYPMTVHSYVYLHPYAYTEIKKATNKQPERSVVITPDHARYAKMYRAIAGRDDKLYRTVSGIYDQFAYLVVDFEESPALLRDDIVAAASPDTDLSINTFVDRLIDTYKRRNIWLDLFT</sequence>
<dbReference type="Proteomes" id="UP000024001">
    <property type="component" value="Unassembled WGS sequence"/>
</dbReference>
<comment type="caution">
    <text evidence="1">The sequence shown here is derived from an EMBL/GenBank/DDBJ whole genome shotgun (WGS) entry which is preliminary data.</text>
</comment>
<evidence type="ECO:0000313" key="2">
    <source>
        <dbReference type="Proteomes" id="UP000024001"/>
    </source>
</evidence>
<proteinExistence type="predicted"/>
<reference evidence="1 2" key="1">
    <citation type="submission" date="2014-03" db="EMBL/GenBank/DDBJ databases">
        <title>Draft Genome Sequences of 13 Willow Endophytes.</title>
        <authorList>
            <person name="Gan H.Y."/>
            <person name="Gan H.M."/>
            <person name="Savka M.A."/>
            <person name="Hudson A.O."/>
        </authorList>
    </citation>
    <scope>NUCLEOTIDE SEQUENCE [LARGE SCALE GENOMIC DNA]</scope>
    <source>
        <strain evidence="1 2">RIT293</strain>
    </source>
</reference>
<dbReference type="OrthoDB" id="5142721at2"/>
<dbReference type="eggNOG" id="ENOG5030PUY">
    <property type="taxonomic scope" value="Bacteria"/>
</dbReference>
<dbReference type="AlphaFoldDB" id="A0A031FR49"/>
<dbReference type="EMBL" id="JFYO01000006">
    <property type="protein sequence ID" value="EZP26762.1"/>
    <property type="molecule type" value="Genomic_DNA"/>
</dbReference>
<accession>A0A031FR49</accession>
<dbReference type="RefSeq" id="WP_152540148.1">
    <property type="nucleotide sequence ID" value="NZ_JFYO01000006.1"/>
</dbReference>
<gene>
    <name evidence="1" type="ORF">BW34_01963</name>
</gene>
<organism evidence="1 2">
    <name type="scientific">Microbacterium oleivorans</name>
    <dbReference type="NCBI Taxonomy" id="273677"/>
    <lineage>
        <taxon>Bacteria</taxon>
        <taxon>Bacillati</taxon>
        <taxon>Actinomycetota</taxon>
        <taxon>Actinomycetes</taxon>
        <taxon>Micrococcales</taxon>
        <taxon>Microbacteriaceae</taxon>
        <taxon>Microbacterium</taxon>
    </lineage>
</organism>
<dbReference type="REBASE" id="88364">
    <property type="entry name" value="Mol288ORF1964P"/>
</dbReference>
<dbReference type="PATRIC" id="fig|273677.3.peg.1946"/>